<sequence length="745" mass="80698">MALKRRDFLLFLGASAGTVALGSLPSSEKKFSMPFSNSVSASSPAGRGLSFKPLKSPMPLPTEGMELTKQTQDYSTYEVVDDLVLPEGFTYDVIAAWGDKVGDSRFGYNNDYLSFVETGNEEGLLTVNHEYISSVTWTQTFDKVIGKSLPFADLKEPLDAAAKDGINAYALPDNDPLKAKIREISKEALIDQGLSVISIRKDSNGQWVRTNSQVDRRITGASGLDDGRYLKSTGPAIAVFRKKQGQGYVDTIGDRIIGSFGNCAGGTTPWGTVLSAEENFQVQVPEPVYADGTSFSPEERTFIIDKEEVGGQGNVIGLAGNKYGWIVEVDPANPSDYGTKHTWLGRYRHEAVGVRAEADKKLAFYSGDDRRGGHLYKFVSNDSVRNPKDKANSKLLSQGMLYTAKFNPDGTGSWIALQPSTPVNPDMPSVVAGGMIPLPKRPEGGIVKVEKDEDMTAFKQQFKTLGDLYTGNAQEKQGAILIDAHFAANAAGATATARPEDTDVAPDGSLYITFTSGSSGSDGGLDNRIFQGPKGETPYEYGWITHLIEDGNDPAAMTFRWKMLSLGGEPADGGLGFANPDNLLLDKNGNVWMVTDMSSDKHNKAVPKGRLDKEGKPISQSDLRGLFGNNSMWFIPTSGSDAGKAYLFAMGPMDCETTGPFFTSDEQTLFLAVQHPGEVNGIRLDNKAETREYSMRTTDGQEFIQTRQVPIGSNWPDKTVNAPPKPAVVAIRRLDAKPISTAQLS</sequence>
<comment type="caution">
    <text evidence="1">The sequence shown here is derived from an EMBL/GenBank/DDBJ whole genome shotgun (WGS) entry which is preliminary data.</text>
</comment>
<dbReference type="Proteomes" id="UP000753908">
    <property type="component" value="Unassembled WGS sequence"/>
</dbReference>
<dbReference type="Pfam" id="PF05787">
    <property type="entry name" value="PhoX"/>
    <property type="match status" value="1"/>
</dbReference>
<name>A0A951PLX7_9CYAN</name>
<dbReference type="InterPro" id="IPR008557">
    <property type="entry name" value="PhoX"/>
</dbReference>
<dbReference type="PROSITE" id="PS51318">
    <property type="entry name" value="TAT"/>
    <property type="match status" value="1"/>
</dbReference>
<dbReference type="PANTHER" id="PTHR35399:SF2">
    <property type="entry name" value="DUF839 DOMAIN-CONTAINING PROTEIN"/>
    <property type="match status" value="1"/>
</dbReference>
<organism evidence="1 2">
    <name type="scientific">Symplocastrum torsivum CPER-KK1</name>
    <dbReference type="NCBI Taxonomy" id="450513"/>
    <lineage>
        <taxon>Bacteria</taxon>
        <taxon>Bacillati</taxon>
        <taxon>Cyanobacteriota</taxon>
        <taxon>Cyanophyceae</taxon>
        <taxon>Oscillatoriophycideae</taxon>
        <taxon>Oscillatoriales</taxon>
        <taxon>Microcoleaceae</taxon>
        <taxon>Symplocastrum</taxon>
    </lineage>
</organism>
<evidence type="ECO:0000313" key="1">
    <source>
        <dbReference type="EMBL" id="MBW4545387.1"/>
    </source>
</evidence>
<evidence type="ECO:0000313" key="2">
    <source>
        <dbReference type="Proteomes" id="UP000753908"/>
    </source>
</evidence>
<reference evidence="1" key="2">
    <citation type="journal article" date="2022" name="Microbiol. Resour. Announc.">
        <title>Metagenome Sequencing to Explore Phylogenomics of Terrestrial Cyanobacteria.</title>
        <authorList>
            <person name="Ward R.D."/>
            <person name="Stajich J.E."/>
            <person name="Johansen J.R."/>
            <person name="Huntemann M."/>
            <person name="Clum A."/>
            <person name="Foster B."/>
            <person name="Foster B."/>
            <person name="Roux S."/>
            <person name="Palaniappan K."/>
            <person name="Varghese N."/>
            <person name="Mukherjee S."/>
            <person name="Reddy T.B.K."/>
            <person name="Daum C."/>
            <person name="Copeland A."/>
            <person name="Chen I.A."/>
            <person name="Ivanova N.N."/>
            <person name="Kyrpides N.C."/>
            <person name="Shapiro N."/>
            <person name="Eloe-Fadrosh E.A."/>
            <person name="Pietrasiak N."/>
        </authorList>
    </citation>
    <scope>NUCLEOTIDE SEQUENCE</scope>
    <source>
        <strain evidence="1">CPER-KK1</strain>
    </source>
</reference>
<accession>A0A951PLX7</accession>
<dbReference type="EMBL" id="JAHHIF010000015">
    <property type="protein sequence ID" value="MBW4545387.1"/>
    <property type="molecule type" value="Genomic_DNA"/>
</dbReference>
<dbReference type="AlphaFoldDB" id="A0A951PLX7"/>
<proteinExistence type="predicted"/>
<dbReference type="InterPro" id="IPR006311">
    <property type="entry name" value="TAT_signal"/>
</dbReference>
<reference evidence="1" key="1">
    <citation type="submission" date="2021-05" db="EMBL/GenBank/DDBJ databases">
        <authorList>
            <person name="Pietrasiak N."/>
            <person name="Ward R."/>
            <person name="Stajich J.E."/>
            <person name="Kurbessoian T."/>
        </authorList>
    </citation>
    <scope>NUCLEOTIDE SEQUENCE</scope>
    <source>
        <strain evidence="1">CPER-KK1</strain>
    </source>
</reference>
<gene>
    <name evidence="1" type="ORF">KME25_13205</name>
</gene>
<dbReference type="PANTHER" id="PTHR35399">
    <property type="entry name" value="SLR8030 PROTEIN"/>
    <property type="match status" value="1"/>
</dbReference>
<protein>
    <submittedName>
        <fullName evidence="1">DUF839 domain-containing protein</fullName>
    </submittedName>
</protein>